<feature type="non-terminal residue" evidence="1">
    <location>
        <position position="1"/>
    </location>
</feature>
<dbReference type="AlphaFoldDB" id="A0AA40JPK0"/>
<organism evidence="1 2">
    <name type="scientific">Staphylococcus aureus</name>
    <dbReference type="NCBI Taxonomy" id="1280"/>
    <lineage>
        <taxon>Bacteria</taxon>
        <taxon>Bacillati</taxon>
        <taxon>Bacillota</taxon>
        <taxon>Bacilli</taxon>
        <taxon>Bacillales</taxon>
        <taxon>Staphylococcaceae</taxon>
        <taxon>Staphylococcus</taxon>
    </lineage>
</organism>
<gene>
    <name evidence="1" type="ORF">QU38_02760</name>
</gene>
<protein>
    <submittedName>
        <fullName evidence="1">Uncharacterized protein</fullName>
    </submittedName>
</protein>
<sequence>WRRIPTANRYVADSTQGGTKLRLPLVMPVTKRVRAPSKTPVEAQAKGRGSGRLQAPLVGKYECAGWA</sequence>
<reference evidence="1 2" key="1">
    <citation type="submission" date="2015-01" db="EMBL/GenBank/DDBJ databases">
        <title>Characterization of Swiss Staphylococcus aureus strains involved in food poisoning.</title>
        <authorList>
            <person name="Crovadore J."/>
            <person name="Chablais R."/>
            <person name="Tonacini J."/>
            <person name="Schnyder B."/>
            <person name="Lefort F."/>
        </authorList>
    </citation>
    <scope>NUCLEOTIDE SEQUENCE [LARGE SCALE GENOMIC DNA]</scope>
    <source>
        <strain evidence="1 2">SA-120</strain>
    </source>
</reference>
<evidence type="ECO:0000313" key="1">
    <source>
        <dbReference type="EMBL" id="KIU00898.1"/>
    </source>
</evidence>
<comment type="caution">
    <text evidence="1">The sequence shown here is derived from an EMBL/GenBank/DDBJ whole genome shotgun (WGS) entry which is preliminary data.</text>
</comment>
<evidence type="ECO:0000313" key="2">
    <source>
        <dbReference type="Proteomes" id="UP000032274"/>
    </source>
</evidence>
<dbReference type="EMBL" id="JXIG01000579">
    <property type="protein sequence ID" value="KIU00898.1"/>
    <property type="molecule type" value="Genomic_DNA"/>
</dbReference>
<dbReference type="Proteomes" id="UP000032274">
    <property type="component" value="Unassembled WGS sequence"/>
</dbReference>
<accession>A0AA40JPK0</accession>
<name>A0AA40JPK0_STAAU</name>
<proteinExistence type="predicted"/>